<evidence type="ECO:0000313" key="1">
    <source>
        <dbReference type="EMBL" id="SPO05527.1"/>
    </source>
</evidence>
<protein>
    <recommendedName>
        <fullName evidence="3">Ubiquinol-cytochrome-c reductase complex assembly factor 2</fullName>
    </recommendedName>
</protein>
<organism evidence="1 2">
    <name type="scientific">Cephalotrichum gorgonifer</name>
    <dbReference type="NCBI Taxonomy" id="2041049"/>
    <lineage>
        <taxon>Eukaryota</taxon>
        <taxon>Fungi</taxon>
        <taxon>Dikarya</taxon>
        <taxon>Ascomycota</taxon>
        <taxon>Pezizomycotina</taxon>
        <taxon>Sordariomycetes</taxon>
        <taxon>Hypocreomycetidae</taxon>
        <taxon>Microascales</taxon>
        <taxon>Microascaceae</taxon>
        <taxon>Cephalotrichum</taxon>
    </lineage>
</organism>
<evidence type="ECO:0000313" key="2">
    <source>
        <dbReference type="Proteomes" id="UP001187682"/>
    </source>
</evidence>
<dbReference type="InterPro" id="IPR037653">
    <property type="entry name" value="Cbp6"/>
</dbReference>
<name>A0AAE8N3X3_9PEZI</name>
<dbReference type="GO" id="GO:0034551">
    <property type="term" value="P:mitochondrial respiratory chain complex III assembly"/>
    <property type="evidence" value="ECO:0007669"/>
    <property type="project" value="TreeGrafter"/>
</dbReference>
<dbReference type="Proteomes" id="UP001187682">
    <property type="component" value="Unassembled WGS sequence"/>
</dbReference>
<dbReference type="AlphaFoldDB" id="A0AAE8N3X3"/>
<dbReference type="PANTHER" id="PTHR28250:SF1">
    <property type="entry name" value="CYTOCHROME B PRE-MRNA-PROCESSING PROTEIN 6"/>
    <property type="match status" value="1"/>
</dbReference>
<evidence type="ECO:0008006" key="3">
    <source>
        <dbReference type="Google" id="ProtNLM"/>
    </source>
</evidence>
<keyword evidence="2" id="KW-1185">Reference proteome</keyword>
<proteinExistence type="predicted"/>
<dbReference type="Pfam" id="PF20180">
    <property type="entry name" value="UQCC2_CBP6"/>
    <property type="match status" value="1"/>
</dbReference>
<comment type="caution">
    <text evidence="1">The sequence shown here is derived from an EMBL/GenBank/DDBJ whole genome shotgun (WGS) entry which is preliminary data.</text>
</comment>
<dbReference type="PANTHER" id="PTHR28250">
    <property type="entry name" value="CYTOCHROME B PRE-MRNA-PROCESSING PROTEIN 6"/>
    <property type="match status" value="1"/>
</dbReference>
<dbReference type="GO" id="GO:0043022">
    <property type="term" value="F:ribosome binding"/>
    <property type="evidence" value="ECO:0007669"/>
    <property type="project" value="InterPro"/>
</dbReference>
<dbReference type="EMBL" id="ONZQ02000013">
    <property type="protein sequence ID" value="SPO05527.1"/>
    <property type="molecule type" value="Genomic_DNA"/>
</dbReference>
<dbReference type="GO" id="GO:0061671">
    <property type="term" value="C:Cbp3p-Cbp6 complex"/>
    <property type="evidence" value="ECO:0007669"/>
    <property type="project" value="InterPro"/>
</dbReference>
<sequence>MSRPVGAALQRYQRVLSQWPVDKLRPNTQLQDVLQKALDKKYDPKAATAPDEAAELKQANALLTLLNDGYKKKYPLRTILTPKSQPTYFQDLLEELERAPEKTFSTRLWEKISGYIRFK</sequence>
<reference evidence="1" key="1">
    <citation type="submission" date="2018-03" db="EMBL/GenBank/DDBJ databases">
        <authorList>
            <person name="Guldener U."/>
        </authorList>
    </citation>
    <scope>NUCLEOTIDE SEQUENCE</scope>
</reference>
<gene>
    <name evidence="1" type="ORF">DNG_08214</name>
</gene>
<accession>A0AAE8N3X3</accession>